<reference evidence="1" key="1">
    <citation type="journal article" date="2019" name="bioRxiv">
        <title>The Genome of the Zebra Mussel, Dreissena polymorpha: A Resource for Invasive Species Research.</title>
        <authorList>
            <person name="McCartney M.A."/>
            <person name="Auch B."/>
            <person name="Kono T."/>
            <person name="Mallez S."/>
            <person name="Zhang Y."/>
            <person name="Obille A."/>
            <person name="Becker A."/>
            <person name="Abrahante J.E."/>
            <person name="Garbe J."/>
            <person name="Badalamenti J.P."/>
            <person name="Herman A."/>
            <person name="Mangelson H."/>
            <person name="Liachko I."/>
            <person name="Sullivan S."/>
            <person name="Sone E.D."/>
            <person name="Koren S."/>
            <person name="Silverstein K.A.T."/>
            <person name="Beckman K.B."/>
            <person name="Gohl D.M."/>
        </authorList>
    </citation>
    <scope>NUCLEOTIDE SEQUENCE</scope>
    <source>
        <strain evidence="1">Duluth1</strain>
        <tissue evidence="1">Whole animal</tissue>
    </source>
</reference>
<reference evidence="1" key="2">
    <citation type="submission" date="2020-11" db="EMBL/GenBank/DDBJ databases">
        <authorList>
            <person name="McCartney M.A."/>
            <person name="Auch B."/>
            <person name="Kono T."/>
            <person name="Mallez S."/>
            <person name="Becker A."/>
            <person name="Gohl D.M."/>
            <person name="Silverstein K.A.T."/>
            <person name="Koren S."/>
            <person name="Bechman K.B."/>
            <person name="Herman A."/>
            <person name="Abrahante J.E."/>
            <person name="Garbe J."/>
        </authorList>
    </citation>
    <scope>NUCLEOTIDE SEQUENCE</scope>
    <source>
        <strain evidence="1">Duluth1</strain>
        <tissue evidence="1">Whole animal</tissue>
    </source>
</reference>
<evidence type="ECO:0000313" key="2">
    <source>
        <dbReference type="Proteomes" id="UP000828390"/>
    </source>
</evidence>
<name>A0A9D4IJQ5_DREPO</name>
<protein>
    <submittedName>
        <fullName evidence="1">Uncharacterized protein</fullName>
    </submittedName>
</protein>
<dbReference type="AlphaFoldDB" id="A0A9D4IJQ5"/>
<dbReference type="Proteomes" id="UP000828390">
    <property type="component" value="Unassembled WGS sequence"/>
</dbReference>
<sequence length="56" mass="6052">MCSKYARRSDTSSEIGFSFVPDPGGSPVQTCKGKVISLPKTMLLGDCPVLVWMSDQ</sequence>
<dbReference type="EMBL" id="JAIWYP010000009">
    <property type="protein sequence ID" value="KAH3776840.1"/>
    <property type="molecule type" value="Genomic_DNA"/>
</dbReference>
<gene>
    <name evidence="1" type="ORF">DPMN_178274</name>
</gene>
<comment type="caution">
    <text evidence="1">The sequence shown here is derived from an EMBL/GenBank/DDBJ whole genome shotgun (WGS) entry which is preliminary data.</text>
</comment>
<evidence type="ECO:0000313" key="1">
    <source>
        <dbReference type="EMBL" id="KAH3776840.1"/>
    </source>
</evidence>
<keyword evidence="2" id="KW-1185">Reference proteome</keyword>
<accession>A0A9D4IJQ5</accession>
<organism evidence="1 2">
    <name type="scientific">Dreissena polymorpha</name>
    <name type="common">Zebra mussel</name>
    <name type="synonym">Mytilus polymorpha</name>
    <dbReference type="NCBI Taxonomy" id="45954"/>
    <lineage>
        <taxon>Eukaryota</taxon>
        <taxon>Metazoa</taxon>
        <taxon>Spiralia</taxon>
        <taxon>Lophotrochozoa</taxon>
        <taxon>Mollusca</taxon>
        <taxon>Bivalvia</taxon>
        <taxon>Autobranchia</taxon>
        <taxon>Heteroconchia</taxon>
        <taxon>Euheterodonta</taxon>
        <taxon>Imparidentia</taxon>
        <taxon>Neoheterodontei</taxon>
        <taxon>Myida</taxon>
        <taxon>Dreissenoidea</taxon>
        <taxon>Dreissenidae</taxon>
        <taxon>Dreissena</taxon>
    </lineage>
</organism>
<proteinExistence type="predicted"/>